<sequence length="104" mass="11842">MSYDLLVEIGYVSDEKIDVDARLELVELAEEAGYSLKELRDLFEDGRADIGGWAVEFTKLAEEIAKLYPDVEFSMRACGEEFRDTCVREFKGGEVEFAAGPWEY</sequence>
<accession>A0A6L6QQV5</accession>
<dbReference type="OrthoDB" id="8853162at2"/>
<name>A0A6L6QQV5_9BURK</name>
<dbReference type="Proteomes" id="UP000472320">
    <property type="component" value="Unassembled WGS sequence"/>
</dbReference>
<protein>
    <submittedName>
        <fullName evidence="1">Uncharacterized protein</fullName>
    </submittedName>
</protein>
<dbReference type="AlphaFoldDB" id="A0A6L6QQV5"/>
<evidence type="ECO:0000313" key="2">
    <source>
        <dbReference type="Proteomes" id="UP000472320"/>
    </source>
</evidence>
<dbReference type="EMBL" id="WNKX01000047">
    <property type="protein sequence ID" value="MTW14464.1"/>
    <property type="molecule type" value="Genomic_DNA"/>
</dbReference>
<gene>
    <name evidence="1" type="ORF">GM658_28000</name>
</gene>
<comment type="caution">
    <text evidence="1">The sequence shown here is derived from an EMBL/GenBank/DDBJ whole genome shotgun (WGS) entry which is preliminary data.</text>
</comment>
<reference evidence="1 2" key="1">
    <citation type="submission" date="2019-11" db="EMBL/GenBank/DDBJ databases">
        <title>Type strains purchased from KCTC, JCM and DSMZ.</title>
        <authorList>
            <person name="Lu H."/>
        </authorList>
    </citation>
    <scope>NUCLEOTIDE SEQUENCE [LARGE SCALE GENOMIC DNA]</scope>
    <source>
        <strain evidence="1 2">JCM 31587</strain>
    </source>
</reference>
<organism evidence="1 2">
    <name type="scientific">Massilia eburnea</name>
    <dbReference type="NCBI Taxonomy" id="1776165"/>
    <lineage>
        <taxon>Bacteria</taxon>
        <taxon>Pseudomonadati</taxon>
        <taxon>Pseudomonadota</taxon>
        <taxon>Betaproteobacteria</taxon>
        <taxon>Burkholderiales</taxon>
        <taxon>Oxalobacteraceae</taxon>
        <taxon>Telluria group</taxon>
        <taxon>Massilia</taxon>
    </lineage>
</organism>
<keyword evidence="2" id="KW-1185">Reference proteome</keyword>
<dbReference type="RefSeq" id="WP_155457403.1">
    <property type="nucleotide sequence ID" value="NZ_WNKX01000047.1"/>
</dbReference>
<proteinExistence type="predicted"/>
<evidence type="ECO:0000313" key="1">
    <source>
        <dbReference type="EMBL" id="MTW14464.1"/>
    </source>
</evidence>